<organism evidence="1 2">
    <name type="scientific">Quisquiliibacterium transsilvanicum</name>
    <dbReference type="NCBI Taxonomy" id="1549638"/>
    <lineage>
        <taxon>Bacteria</taxon>
        <taxon>Pseudomonadati</taxon>
        <taxon>Pseudomonadota</taxon>
        <taxon>Betaproteobacteria</taxon>
        <taxon>Burkholderiales</taxon>
        <taxon>Burkholderiaceae</taxon>
        <taxon>Quisquiliibacterium</taxon>
    </lineage>
</organism>
<evidence type="ECO:0008006" key="3">
    <source>
        <dbReference type="Google" id="ProtNLM"/>
    </source>
</evidence>
<evidence type="ECO:0000313" key="2">
    <source>
        <dbReference type="Proteomes" id="UP000532440"/>
    </source>
</evidence>
<protein>
    <recommendedName>
        <fullName evidence="3">DUF4936 family protein</fullName>
    </recommendedName>
</protein>
<evidence type="ECO:0000313" key="1">
    <source>
        <dbReference type="EMBL" id="MBB5270403.1"/>
    </source>
</evidence>
<reference evidence="1 2" key="1">
    <citation type="submission" date="2020-08" db="EMBL/GenBank/DDBJ databases">
        <title>Genomic Encyclopedia of Type Strains, Phase IV (KMG-IV): sequencing the most valuable type-strain genomes for metagenomic binning, comparative biology and taxonomic classification.</title>
        <authorList>
            <person name="Goeker M."/>
        </authorList>
    </citation>
    <scope>NUCLEOTIDE SEQUENCE [LARGE SCALE GENOMIC DNA]</scope>
    <source>
        <strain evidence="1 2">DSM 29781</strain>
    </source>
</reference>
<dbReference type="RefSeq" id="WP_183963745.1">
    <property type="nucleotide sequence ID" value="NZ_BAABEW010000004.1"/>
</dbReference>
<dbReference type="Proteomes" id="UP000532440">
    <property type="component" value="Unassembled WGS sequence"/>
</dbReference>
<dbReference type="AlphaFoldDB" id="A0A7W8M764"/>
<keyword evidence="2" id="KW-1185">Reference proteome</keyword>
<dbReference type="EMBL" id="JACHGB010000001">
    <property type="protein sequence ID" value="MBB5270403.1"/>
    <property type="molecule type" value="Genomic_DNA"/>
</dbReference>
<proteinExistence type="predicted"/>
<comment type="caution">
    <text evidence="1">The sequence shown here is derived from an EMBL/GenBank/DDBJ whole genome shotgun (WGS) entry which is preliminary data.</text>
</comment>
<sequence>MSGVDSGADISAVLEIYVYFRAAPAREDAVRAALAKQRTLAGLACGAQLRAGLRMEAPDAASDWLTWLEVYRFEGRVATQGWPAATLEAIERCAAASGLADCALAGRHREVFRMAD</sequence>
<name>A0A7W8M764_9BURK</name>
<gene>
    <name evidence="1" type="ORF">HNQ70_000387</name>
</gene>
<accession>A0A7W8M764</accession>